<evidence type="ECO:0000256" key="1">
    <source>
        <dbReference type="ARBA" id="ARBA00004042"/>
    </source>
</evidence>
<dbReference type="EMBL" id="JACCHP010000003">
    <property type="protein sequence ID" value="MBH5397245.1"/>
    <property type="molecule type" value="Genomic_DNA"/>
</dbReference>
<dbReference type="InterPro" id="IPR042262">
    <property type="entry name" value="CN_hydtase_beta_C"/>
</dbReference>
<keyword evidence="9" id="KW-1185">Reference proteome</keyword>
<feature type="domain" description="Nitrile hydratase beta subunit" evidence="6">
    <location>
        <begin position="120"/>
        <end position="208"/>
    </location>
</feature>
<dbReference type="InterPro" id="IPR008990">
    <property type="entry name" value="Elect_transpt_acc-like_dom_sf"/>
</dbReference>
<comment type="function">
    <text evidence="1">NHase catalyzes the hydration of various nitrile compounds to the corresponding amides.</text>
</comment>
<name>A0ABS0PJ63_9BRAD</name>
<accession>A0ABS0PJ63</accession>
<dbReference type="InterPro" id="IPR049054">
    <property type="entry name" value="CN_hydtase_beta-like_N"/>
</dbReference>
<dbReference type="Proteomes" id="UP000807370">
    <property type="component" value="Unassembled WGS sequence"/>
</dbReference>
<dbReference type="RefSeq" id="WP_197958632.1">
    <property type="nucleotide sequence ID" value="NZ_JACCHP010000003.1"/>
</dbReference>
<keyword evidence="4 8" id="KW-0456">Lyase</keyword>
<evidence type="ECO:0000256" key="5">
    <source>
        <dbReference type="ARBA" id="ARBA00044877"/>
    </source>
</evidence>
<evidence type="ECO:0000313" key="9">
    <source>
        <dbReference type="Proteomes" id="UP000807370"/>
    </source>
</evidence>
<dbReference type="Gene3D" id="2.30.30.50">
    <property type="match status" value="1"/>
</dbReference>
<gene>
    <name evidence="8" type="primary">nthB</name>
    <name evidence="8" type="ORF">HZZ13_05485</name>
</gene>
<evidence type="ECO:0000259" key="6">
    <source>
        <dbReference type="Pfam" id="PF02211"/>
    </source>
</evidence>
<evidence type="ECO:0000256" key="3">
    <source>
        <dbReference type="ARBA" id="ARBA00013079"/>
    </source>
</evidence>
<protein>
    <recommendedName>
        <fullName evidence="3">nitrile hydratase</fullName>
        <ecNumber evidence="3">4.2.1.84</ecNumber>
    </recommendedName>
</protein>
<organism evidence="8 9">
    <name type="scientific">Bradyrhizobium agreste</name>
    <dbReference type="NCBI Taxonomy" id="2751811"/>
    <lineage>
        <taxon>Bacteria</taxon>
        <taxon>Pseudomonadati</taxon>
        <taxon>Pseudomonadota</taxon>
        <taxon>Alphaproteobacteria</taxon>
        <taxon>Hyphomicrobiales</taxon>
        <taxon>Nitrobacteraceae</taxon>
        <taxon>Bradyrhizobium</taxon>
    </lineage>
</organism>
<feature type="domain" description="Nitrile hydratase beta subunit-like N-terminal" evidence="7">
    <location>
        <begin position="1"/>
        <end position="87"/>
    </location>
</feature>
<evidence type="ECO:0000256" key="4">
    <source>
        <dbReference type="ARBA" id="ARBA00023239"/>
    </source>
</evidence>
<dbReference type="NCBIfam" id="TIGR03888">
    <property type="entry name" value="nitrile_beta"/>
    <property type="match status" value="1"/>
</dbReference>
<dbReference type="EC" id="4.2.1.84" evidence="3"/>
<reference evidence="8 9" key="1">
    <citation type="submission" date="2020-07" db="EMBL/GenBank/DDBJ databases">
        <title>Bradyrhizobium diversity isolated from nodules of indigenous legumes of Western Australia.</title>
        <authorList>
            <person name="Klepa M.S."/>
        </authorList>
    </citation>
    <scope>NUCLEOTIDE SEQUENCE [LARGE SCALE GENOMIC DNA]</scope>
    <source>
        <strain evidence="8 9">CNPSo 4010</strain>
    </source>
</reference>
<evidence type="ECO:0000256" key="2">
    <source>
        <dbReference type="ARBA" id="ARBA00009098"/>
    </source>
</evidence>
<proteinExistence type="inferred from homology"/>
<dbReference type="InterPro" id="IPR003168">
    <property type="entry name" value="Nitrile_hydratase_bsu"/>
</dbReference>
<dbReference type="GO" id="GO:0018822">
    <property type="term" value="F:nitrile hydratase activity"/>
    <property type="evidence" value="ECO:0007669"/>
    <property type="project" value="UniProtKB-EC"/>
</dbReference>
<dbReference type="Pfam" id="PF02211">
    <property type="entry name" value="NHase_beta_C"/>
    <property type="match status" value="1"/>
</dbReference>
<evidence type="ECO:0000259" key="7">
    <source>
        <dbReference type="Pfam" id="PF21006"/>
    </source>
</evidence>
<evidence type="ECO:0000313" key="8">
    <source>
        <dbReference type="EMBL" id="MBH5397245.1"/>
    </source>
</evidence>
<comment type="caution">
    <text evidence="8">The sequence shown here is derived from an EMBL/GenBank/DDBJ whole genome shotgun (WGS) entry which is preliminary data.</text>
</comment>
<comment type="similarity">
    <text evidence="2">Belongs to the nitrile hydratase subunit beta family.</text>
</comment>
<dbReference type="SUPFAM" id="SSF50090">
    <property type="entry name" value="Electron transport accessory proteins"/>
    <property type="match status" value="1"/>
</dbReference>
<dbReference type="Pfam" id="PF21006">
    <property type="entry name" value="NHase_beta_N"/>
    <property type="match status" value="1"/>
</dbReference>
<sequence>MDGIHDMGGMHGFGPVDPNYETVFEREEYKRIYGINMLSILQRAYNIDKTRYYMENVSPAVYLTTPYWERWLGMIERLYAELGVTPEAAEVAIPDAMLIPADKLWPRFKAAKVPAPPALPAPKFVTGMLIRARRDAPATHTRLPRYVRGCIGRIEQYMGIFRFADAFASDRSEFQHVYSVRFDGAEMWGSASEPNTCVRIELYESYIEGRVDHD</sequence>
<comment type="catalytic activity">
    <reaction evidence="5">
        <text>an aliphatic primary amide = an aliphatic nitrile + H2O</text>
        <dbReference type="Rhea" id="RHEA:12673"/>
        <dbReference type="ChEBI" id="CHEBI:15377"/>
        <dbReference type="ChEBI" id="CHEBI:65285"/>
        <dbReference type="ChEBI" id="CHEBI:80291"/>
        <dbReference type="EC" id="4.2.1.84"/>
    </reaction>
</comment>
<dbReference type="Gene3D" id="1.10.472.20">
    <property type="entry name" value="Nitrile hydratase, beta subunit"/>
    <property type="match status" value="1"/>
</dbReference>
<dbReference type="InterPro" id="IPR024690">
    <property type="entry name" value="CN_hydtase_beta_dom_C"/>
</dbReference>